<accession>A0ABU2YGW6</accession>
<reference evidence="2 3" key="1">
    <citation type="submission" date="2023-09" db="EMBL/GenBank/DDBJ databases">
        <authorList>
            <person name="Rey-Velasco X."/>
        </authorList>
    </citation>
    <scope>NUCLEOTIDE SEQUENCE [LARGE SCALE GENOMIC DNA]</scope>
    <source>
        <strain evidence="2 3">W332</strain>
    </source>
</reference>
<feature type="signal peptide" evidence="1">
    <location>
        <begin position="1"/>
        <end position="39"/>
    </location>
</feature>
<dbReference type="Proteomes" id="UP001259492">
    <property type="component" value="Unassembled WGS sequence"/>
</dbReference>
<sequence>MNFSKKNHKLKNVNILGVSKTIKVLALIFAFGISSVASATTIPKKEKVKKEEPTIEKTIGNLLKNPTFKLDYNINTTVEIIVNNDNEIVVLDVEGYNKDLETFVKNRLNYKKLSFNFKDKNKTFKLPLKMLAN</sequence>
<protein>
    <submittedName>
        <fullName evidence="2">Uncharacterized protein</fullName>
    </submittedName>
</protein>
<evidence type="ECO:0000256" key="1">
    <source>
        <dbReference type="SAM" id="SignalP"/>
    </source>
</evidence>
<keyword evidence="3" id="KW-1185">Reference proteome</keyword>
<evidence type="ECO:0000313" key="2">
    <source>
        <dbReference type="EMBL" id="MDT0557277.1"/>
    </source>
</evidence>
<gene>
    <name evidence="2" type="ORF">RM697_01375</name>
</gene>
<feature type="chain" id="PRO_5045291987" evidence="1">
    <location>
        <begin position="40"/>
        <end position="133"/>
    </location>
</feature>
<dbReference type="RefSeq" id="WP_311426048.1">
    <property type="nucleotide sequence ID" value="NZ_JAVRIA010000001.1"/>
</dbReference>
<comment type="caution">
    <text evidence="2">The sequence shown here is derived from an EMBL/GenBank/DDBJ whole genome shotgun (WGS) entry which is preliminary data.</text>
</comment>
<proteinExistence type="predicted"/>
<keyword evidence="1" id="KW-0732">Signal</keyword>
<organism evidence="2 3">
    <name type="scientific">Microcosmobacter mediterraneus</name>
    <dbReference type="NCBI Taxonomy" id="3075607"/>
    <lineage>
        <taxon>Bacteria</taxon>
        <taxon>Pseudomonadati</taxon>
        <taxon>Bacteroidota</taxon>
        <taxon>Flavobacteriia</taxon>
        <taxon>Flavobacteriales</taxon>
        <taxon>Flavobacteriaceae</taxon>
        <taxon>Microcosmobacter</taxon>
    </lineage>
</organism>
<evidence type="ECO:0000313" key="3">
    <source>
        <dbReference type="Proteomes" id="UP001259492"/>
    </source>
</evidence>
<dbReference type="EMBL" id="JAVRIA010000001">
    <property type="protein sequence ID" value="MDT0557277.1"/>
    <property type="molecule type" value="Genomic_DNA"/>
</dbReference>
<name>A0ABU2YGW6_9FLAO</name>